<dbReference type="InterPro" id="IPR024603">
    <property type="entry name" value="COG_complex_COG2_C"/>
</dbReference>
<dbReference type="AlphaFoldDB" id="A0A9P6FQR4"/>
<organism evidence="3 4">
    <name type="scientific">Lunasporangiospora selenospora</name>
    <dbReference type="NCBI Taxonomy" id="979761"/>
    <lineage>
        <taxon>Eukaryota</taxon>
        <taxon>Fungi</taxon>
        <taxon>Fungi incertae sedis</taxon>
        <taxon>Mucoromycota</taxon>
        <taxon>Mortierellomycotina</taxon>
        <taxon>Mortierellomycetes</taxon>
        <taxon>Mortierellales</taxon>
        <taxon>Mortierellaceae</taxon>
        <taxon>Lunasporangiospora</taxon>
    </lineage>
</organism>
<name>A0A9P6FQR4_9FUNG</name>
<dbReference type="GO" id="GO:0016020">
    <property type="term" value="C:membrane"/>
    <property type="evidence" value="ECO:0007669"/>
    <property type="project" value="InterPro"/>
</dbReference>
<evidence type="ECO:0000256" key="1">
    <source>
        <dbReference type="SAM" id="MobiDB-lite"/>
    </source>
</evidence>
<accession>A0A9P6FQR4</accession>
<dbReference type="Pfam" id="PF12022">
    <property type="entry name" value="COG2_C"/>
    <property type="match status" value="1"/>
</dbReference>
<protein>
    <submittedName>
        <fullName evidence="3">Conserved oligomeric Golgi complex subunit 2</fullName>
    </submittedName>
</protein>
<reference evidence="3" key="1">
    <citation type="journal article" date="2020" name="Fungal Divers.">
        <title>Resolving the Mortierellaceae phylogeny through synthesis of multi-gene phylogenetics and phylogenomics.</title>
        <authorList>
            <person name="Vandepol N."/>
            <person name="Liber J."/>
            <person name="Desiro A."/>
            <person name="Na H."/>
            <person name="Kennedy M."/>
            <person name="Barry K."/>
            <person name="Grigoriev I.V."/>
            <person name="Miller A.N."/>
            <person name="O'Donnell K."/>
            <person name="Stajich J.E."/>
            <person name="Bonito G."/>
        </authorList>
    </citation>
    <scope>NUCLEOTIDE SEQUENCE</scope>
    <source>
        <strain evidence="3">KOD1015</strain>
    </source>
</reference>
<dbReference type="OrthoDB" id="332281at2759"/>
<dbReference type="Proteomes" id="UP000780801">
    <property type="component" value="Unassembled WGS sequence"/>
</dbReference>
<dbReference type="GO" id="GO:0015031">
    <property type="term" value="P:protein transport"/>
    <property type="evidence" value="ECO:0007669"/>
    <property type="project" value="InterPro"/>
</dbReference>
<feature type="compositionally biased region" description="Low complexity" evidence="1">
    <location>
        <begin position="286"/>
        <end position="299"/>
    </location>
</feature>
<feature type="region of interest" description="Disordered" evidence="1">
    <location>
        <begin position="280"/>
        <end position="323"/>
    </location>
</feature>
<evidence type="ECO:0000313" key="4">
    <source>
        <dbReference type="Proteomes" id="UP000780801"/>
    </source>
</evidence>
<dbReference type="InterPro" id="IPR009316">
    <property type="entry name" value="COG2"/>
</dbReference>
<gene>
    <name evidence="3" type="primary">COG2_2</name>
    <name evidence="3" type="ORF">BGW38_003743</name>
</gene>
<evidence type="ECO:0000259" key="2">
    <source>
        <dbReference type="Pfam" id="PF12022"/>
    </source>
</evidence>
<dbReference type="GO" id="GO:0017119">
    <property type="term" value="C:Golgi transport complex"/>
    <property type="evidence" value="ECO:0007669"/>
    <property type="project" value="TreeGrafter"/>
</dbReference>
<evidence type="ECO:0000313" key="3">
    <source>
        <dbReference type="EMBL" id="KAF9579838.1"/>
    </source>
</evidence>
<dbReference type="PANTHER" id="PTHR12961">
    <property type="entry name" value="CONSERVED OLIGOMERIC GOLGI COMPLEX COMPONENT 2"/>
    <property type="match status" value="1"/>
</dbReference>
<sequence>MGENLSNVLRTCVHSIQSGEAQSPSNKEALTQCLRTYALIDQTGEAEKIISEDLLAPFINKTITQPTLSEQTHTQRNGTNGVPQRHLVIMYNHIITFIEANCRALINVTQKELKGTNYDIPVNCIWDVTTQAILKHSKTILPLVNADGFHRNFMDTMDFVSKIEELCGSRRSLIRLRAHPNYQAIMKGWQLPAYFQLRFREISTVVEDALQLSVDNLPKIPGVDEHLPSSTAVIRAVERCWSSDVYVYGIAYSFWKLTLQILARYTVWVSANVARVTDSAKERPALSRSSSPAPGSSGSINSRQTGRSTPAPASLRPTGPVGRNTLEDQMLQQLTLIAGDIDHVAQKIQEAMEQQIRPKLPPSFTDEPVLQESFEQGIQAIQQELPGIQQRVAALLIRRCVDALVNVKTFTSRYGEGPPKEPSQFVTQILEPLSQYIVGPGATLKSAVRDECAME</sequence>
<dbReference type="EMBL" id="JAABOA010002460">
    <property type="protein sequence ID" value="KAF9579838.1"/>
    <property type="molecule type" value="Genomic_DNA"/>
</dbReference>
<proteinExistence type="predicted"/>
<comment type="caution">
    <text evidence="3">The sequence shown here is derived from an EMBL/GenBank/DDBJ whole genome shotgun (WGS) entry which is preliminary data.</text>
</comment>
<dbReference type="PANTHER" id="PTHR12961:SF0">
    <property type="entry name" value="CONSERVED OLIGOMERIC GOLGI COMPLEX SUBUNIT 2"/>
    <property type="match status" value="1"/>
</dbReference>
<dbReference type="GO" id="GO:0006891">
    <property type="term" value="P:intra-Golgi vesicle-mediated transport"/>
    <property type="evidence" value="ECO:0007669"/>
    <property type="project" value="TreeGrafter"/>
</dbReference>
<feature type="non-terminal residue" evidence="3">
    <location>
        <position position="455"/>
    </location>
</feature>
<feature type="domain" description="COG complex component COG2 C-terminal" evidence="2">
    <location>
        <begin position="188"/>
        <end position="452"/>
    </location>
</feature>
<dbReference type="GO" id="GO:0007030">
    <property type="term" value="P:Golgi organization"/>
    <property type="evidence" value="ECO:0007669"/>
    <property type="project" value="InterPro"/>
</dbReference>
<keyword evidence="4" id="KW-1185">Reference proteome</keyword>